<dbReference type="Proteomes" id="UP000027361">
    <property type="component" value="Unassembled WGS sequence"/>
</dbReference>
<keyword evidence="8" id="KW-0256">Endoplasmic reticulum</keyword>
<keyword evidence="5" id="KW-0415">Karyogamy</keyword>
<accession>A0A066WCA3</accession>
<dbReference type="EMBL" id="JMSN01000017">
    <property type="protein sequence ID" value="KDN51341.1"/>
    <property type="molecule type" value="Genomic_DNA"/>
</dbReference>
<feature type="compositionally biased region" description="Low complexity" evidence="13">
    <location>
        <begin position="502"/>
        <end position="512"/>
    </location>
</feature>
<evidence type="ECO:0000256" key="1">
    <source>
        <dbReference type="ARBA" id="ARBA00003389"/>
    </source>
</evidence>
<evidence type="ECO:0000256" key="5">
    <source>
        <dbReference type="ARBA" id="ARBA00022459"/>
    </source>
</evidence>
<gene>
    <name evidence="16" type="ORF">K437DRAFT_254931</name>
</gene>
<dbReference type="RefSeq" id="XP_013244677.1">
    <property type="nucleotide sequence ID" value="XM_013389223.1"/>
</dbReference>
<feature type="transmembrane region" description="Helical" evidence="14">
    <location>
        <begin position="452"/>
        <end position="476"/>
    </location>
</feature>
<dbReference type="PANTHER" id="PTHR28012:SF1">
    <property type="entry name" value="NUCLEAR FUSION PROTEIN KAR5"/>
    <property type="match status" value="1"/>
</dbReference>
<dbReference type="GO" id="GO:0031965">
    <property type="term" value="C:nuclear membrane"/>
    <property type="evidence" value="ECO:0007669"/>
    <property type="project" value="UniProtKB-SubCell"/>
</dbReference>
<evidence type="ECO:0000256" key="4">
    <source>
        <dbReference type="ARBA" id="ARBA00010473"/>
    </source>
</evidence>
<comment type="similarity">
    <text evidence="4">Belongs to the KAR5 family.</text>
</comment>
<keyword evidence="12" id="KW-0539">Nucleus</keyword>
<name>A0A066WCA3_TILAU</name>
<evidence type="ECO:0000256" key="10">
    <source>
        <dbReference type="ARBA" id="ARBA00023136"/>
    </source>
</evidence>
<keyword evidence="17" id="KW-1185">Reference proteome</keyword>
<evidence type="ECO:0000256" key="11">
    <source>
        <dbReference type="ARBA" id="ARBA00023180"/>
    </source>
</evidence>
<evidence type="ECO:0000256" key="8">
    <source>
        <dbReference type="ARBA" id="ARBA00022824"/>
    </source>
</evidence>
<comment type="function">
    <text evidence="1">Required for nuclear membrane fusion during karyogamy.</text>
</comment>
<dbReference type="OrthoDB" id="5311848at2759"/>
<comment type="caution">
    <text evidence="16">The sequence shown here is derived from an EMBL/GenBank/DDBJ whole genome shotgun (WGS) entry which is preliminary data.</text>
</comment>
<evidence type="ECO:0000256" key="15">
    <source>
        <dbReference type="SAM" id="SignalP"/>
    </source>
</evidence>
<proteinExistence type="inferred from homology"/>
<dbReference type="AlphaFoldDB" id="A0A066WCA3"/>
<evidence type="ECO:0000256" key="14">
    <source>
        <dbReference type="SAM" id="Phobius"/>
    </source>
</evidence>
<keyword evidence="6 14" id="KW-0812">Transmembrane</keyword>
<reference evidence="16 17" key="1">
    <citation type="submission" date="2014-05" db="EMBL/GenBank/DDBJ databases">
        <title>Draft genome sequence of a rare smut relative, Tilletiaria anomala UBC 951.</title>
        <authorList>
            <consortium name="DOE Joint Genome Institute"/>
            <person name="Toome M."/>
            <person name="Kuo A."/>
            <person name="Henrissat B."/>
            <person name="Lipzen A."/>
            <person name="Tritt A."/>
            <person name="Yoshinaga Y."/>
            <person name="Zane M."/>
            <person name="Barry K."/>
            <person name="Grigoriev I.V."/>
            <person name="Spatafora J.W."/>
            <person name="Aimea M.C."/>
        </authorList>
    </citation>
    <scope>NUCLEOTIDE SEQUENCE [LARGE SCALE GENOMIC DNA]</scope>
    <source>
        <strain evidence="16 17">UBC 951</strain>
    </source>
</reference>
<dbReference type="InterPro" id="IPR007292">
    <property type="entry name" value="Nuclear_fusion_Kar5"/>
</dbReference>
<keyword evidence="10 14" id="KW-0472">Membrane</keyword>
<evidence type="ECO:0000256" key="2">
    <source>
        <dbReference type="ARBA" id="ARBA00004126"/>
    </source>
</evidence>
<dbReference type="GeneID" id="25264017"/>
<evidence type="ECO:0000256" key="7">
    <source>
        <dbReference type="ARBA" id="ARBA00022729"/>
    </source>
</evidence>
<protein>
    <recommendedName>
        <fullName evidence="18">Nuclear fusion protein KAR5</fullName>
    </recommendedName>
</protein>
<sequence>MPGHWSVFLVLLLFQNRHASAGHPQAEVLGDLPSQRSTDNLRDGALVPLDETTSQRDMIDCQQHAAKFLRSRCTSSSVGTDERSSADSPSQLERMRISIEITRCEIEGAGLKAPAECCSSLLDEVSNVSGMHGSEVEGPLKHCVEALSRSPQLWTSYISHARDFDRQCHVLQRSKDVDQAKRLWRSASEQQRDFISRANDLMRAWDEQHMRADKRSAELLDALVTRLAQGMHAFEASSEQATEAIEAAARAHQEAVQAAGTALATELIPRVQSSMEAQLSNAVNAHAFQLQQAALKAQDRTLAAFDNLLQEFRQQSYSVSTELRQASDSTFALHRDVLTAQQSVSDIDRHLQILRATTFAVSDGLASMHTQVGELTRSVNESFHSANETLVAFESSLARSANNSAAFLDRFFNRRLIFFEAVLRMFFLCAPDILKVALLPLSAFALRTGASYAITSLLGLGQLIFAIALCLSTRVWRGLRRPRLRIMPRLPPERDLRCAARTSSTSSWPTSTREIAKSDPSAFGEGDDEDEGEVEALI</sequence>
<evidence type="ECO:0000256" key="6">
    <source>
        <dbReference type="ARBA" id="ARBA00022692"/>
    </source>
</evidence>
<evidence type="ECO:0008006" key="18">
    <source>
        <dbReference type="Google" id="ProtNLM"/>
    </source>
</evidence>
<evidence type="ECO:0000256" key="9">
    <source>
        <dbReference type="ARBA" id="ARBA00022989"/>
    </source>
</evidence>
<feature type="region of interest" description="Disordered" evidence="13">
    <location>
        <begin position="499"/>
        <end position="538"/>
    </location>
</feature>
<evidence type="ECO:0000256" key="13">
    <source>
        <dbReference type="SAM" id="MobiDB-lite"/>
    </source>
</evidence>
<dbReference type="HOGENOM" id="CLU_506398_0_0_1"/>
<feature type="chain" id="PRO_5001628901" description="Nuclear fusion protein KAR5" evidence="15">
    <location>
        <begin position="22"/>
        <end position="538"/>
    </location>
</feature>
<keyword evidence="9 14" id="KW-1133">Transmembrane helix</keyword>
<evidence type="ECO:0000313" key="16">
    <source>
        <dbReference type="EMBL" id="KDN51341.1"/>
    </source>
</evidence>
<evidence type="ECO:0000256" key="12">
    <source>
        <dbReference type="ARBA" id="ARBA00023242"/>
    </source>
</evidence>
<dbReference type="GO" id="GO:0005789">
    <property type="term" value="C:endoplasmic reticulum membrane"/>
    <property type="evidence" value="ECO:0007669"/>
    <property type="project" value="UniProtKB-SubCell"/>
</dbReference>
<dbReference type="InParanoid" id="A0A066WCA3"/>
<dbReference type="GO" id="GO:0048288">
    <property type="term" value="P:nuclear membrane fusion involved in karyogamy"/>
    <property type="evidence" value="ECO:0007669"/>
    <property type="project" value="InterPro"/>
</dbReference>
<feature type="compositionally biased region" description="Acidic residues" evidence="13">
    <location>
        <begin position="525"/>
        <end position="538"/>
    </location>
</feature>
<dbReference type="PANTHER" id="PTHR28012">
    <property type="entry name" value="NUCLEAR FUSION PROTEIN KAR5"/>
    <property type="match status" value="1"/>
</dbReference>
<organism evidence="16 17">
    <name type="scientific">Tilletiaria anomala (strain ATCC 24038 / CBS 436.72 / UBC 951)</name>
    <dbReference type="NCBI Taxonomy" id="1037660"/>
    <lineage>
        <taxon>Eukaryota</taxon>
        <taxon>Fungi</taxon>
        <taxon>Dikarya</taxon>
        <taxon>Basidiomycota</taxon>
        <taxon>Ustilaginomycotina</taxon>
        <taxon>Exobasidiomycetes</taxon>
        <taxon>Georgefischeriales</taxon>
        <taxon>Tilletiariaceae</taxon>
        <taxon>Tilletiaria</taxon>
    </lineage>
</organism>
<evidence type="ECO:0000313" key="17">
    <source>
        <dbReference type="Proteomes" id="UP000027361"/>
    </source>
</evidence>
<feature type="signal peptide" evidence="15">
    <location>
        <begin position="1"/>
        <end position="21"/>
    </location>
</feature>
<evidence type="ECO:0000256" key="3">
    <source>
        <dbReference type="ARBA" id="ARBA00004586"/>
    </source>
</evidence>
<keyword evidence="7 15" id="KW-0732">Signal</keyword>
<dbReference type="GO" id="GO:0000742">
    <property type="term" value="P:karyogamy involved in conjugation with cellular fusion"/>
    <property type="evidence" value="ECO:0007669"/>
    <property type="project" value="InterPro"/>
</dbReference>
<keyword evidence="11" id="KW-0325">Glycoprotein</keyword>
<comment type="subcellular location">
    <subcellularLocation>
        <location evidence="3">Endoplasmic reticulum membrane</location>
    </subcellularLocation>
    <subcellularLocation>
        <location evidence="2">Nucleus membrane</location>
    </subcellularLocation>
</comment>